<evidence type="ECO:0000256" key="2">
    <source>
        <dbReference type="ARBA" id="ARBA00022692"/>
    </source>
</evidence>
<feature type="region of interest" description="Disordered" evidence="6">
    <location>
        <begin position="366"/>
        <end position="396"/>
    </location>
</feature>
<evidence type="ECO:0000256" key="1">
    <source>
        <dbReference type="ARBA" id="ARBA00004141"/>
    </source>
</evidence>
<keyword evidence="10" id="KW-1185">Reference proteome</keyword>
<protein>
    <recommendedName>
        <fullName evidence="8">Rhodopsin domain-containing protein</fullName>
    </recommendedName>
</protein>
<dbReference type="InterPro" id="IPR049326">
    <property type="entry name" value="Rhodopsin_dom_fungi"/>
</dbReference>
<feature type="compositionally biased region" description="Polar residues" evidence="6">
    <location>
        <begin position="322"/>
        <end position="337"/>
    </location>
</feature>
<dbReference type="Pfam" id="PF20684">
    <property type="entry name" value="Fung_rhodopsin"/>
    <property type="match status" value="1"/>
</dbReference>
<gene>
    <name evidence="9" type="ORF">EV356DRAFT_532503</name>
</gene>
<feature type="transmembrane region" description="Helical" evidence="7">
    <location>
        <begin position="99"/>
        <end position="119"/>
    </location>
</feature>
<feature type="compositionally biased region" description="Basic and acidic residues" evidence="6">
    <location>
        <begin position="369"/>
        <end position="379"/>
    </location>
</feature>
<evidence type="ECO:0000259" key="8">
    <source>
        <dbReference type="Pfam" id="PF20684"/>
    </source>
</evidence>
<dbReference type="EMBL" id="ML991796">
    <property type="protein sequence ID" value="KAF2234702.1"/>
    <property type="molecule type" value="Genomic_DNA"/>
</dbReference>
<feature type="transmembrane region" description="Helical" evidence="7">
    <location>
        <begin position="260"/>
        <end position="287"/>
    </location>
</feature>
<comment type="similarity">
    <text evidence="5">Belongs to the SAT4 family.</text>
</comment>
<dbReference type="PANTHER" id="PTHR33048:SF157">
    <property type="entry name" value="INTEGRAL MEMBRANE PROTEIN"/>
    <property type="match status" value="1"/>
</dbReference>
<evidence type="ECO:0000313" key="9">
    <source>
        <dbReference type="EMBL" id="KAF2234702.1"/>
    </source>
</evidence>
<keyword evidence="4 7" id="KW-0472">Membrane</keyword>
<reference evidence="9" key="1">
    <citation type="journal article" date="2020" name="Stud. Mycol.">
        <title>101 Dothideomycetes genomes: a test case for predicting lifestyles and emergence of pathogens.</title>
        <authorList>
            <person name="Haridas S."/>
            <person name="Albert R."/>
            <person name="Binder M."/>
            <person name="Bloem J."/>
            <person name="Labutti K."/>
            <person name="Salamov A."/>
            <person name="Andreopoulos B."/>
            <person name="Baker S."/>
            <person name="Barry K."/>
            <person name="Bills G."/>
            <person name="Bluhm B."/>
            <person name="Cannon C."/>
            <person name="Castanera R."/>
            <person name="Culley D."/>
            <person name="Daum C."/>
            <person name="Ezra D."/>
            <person name="Gonzalez J."/>
            <person name="Henrissat B."/>
            <person name="Kuo A."/>
            <person name="Liang C."/>
            <person name="Lipzen A."/>
            <person name="Lutzoni F."/>
            <person name="Magnuson J."/>
            <person name="Mondo S."/>
            <person name="Nolan M."/>
            <person name="Ohm R."/>
            <person name="Pangilinan J."/>
            <person name="Park H.-J."/>
            <person name="Ramirez L."/>
            <person name="Alfaro M."/>
            <person name="Sun H."/>
            <person name="Tritt A."/>
            <person name="Yoshinaga Y."/>
            <person name="Zwiers L.-H."/>
            <person name="Turgeon B."/>
            <person name="Goodwin S."/>
            <person name="Spatafora J."/>
            <person name="Crous P."/>
            <person name="Grigoriev I."/>
        </authorList>
    </citation>
    <scope>NUCLEOTIDE SEQUENCE</scope>
    <source>
        <strain evidence="9">Tuck. ex Michener</strain>
    </source>
</reference>
<proteinExistence type="inferred from homology"/>
<name>A0A6A6H9K5_VIRVR</name>
<keyword evidence="2 7" id="KW-0812">Transmembrane</keyword>
<keyword evidence="3 7" id="KW-1133">Transmembrane helix</keyword>
<evidence type="ECO:0000256" key="7">
    <source>
        <dbReference type="SAM" id="Phobius"/>
    </source>
</evidence>
<dbReference type="Proteomes" id="UP000800092">
    <property type="component" value="Unassembled WGS sequence"/>
</dbReference>
<feature type="transmembrane region" description="Helical" evidence="7">
    <location>
        <begin position="44"/>
        <end position="65"/>
    </location>
</feature>
<feature type="region of interest" description="Disordered" evidence="6">
    <location>
        <begin position="310"/>
        <end position="348"/>
    </location>
</feature>
<evidence type="ECO:0000313" key="10">
    <source>
        <dbReference type="Proteomes" id="UP000800092"/>
    </source>
</evidence>
<feature type="transmembrane region" description="Helical" evidence="7">
    <location>
        <begin position="215"/>
        <end position="240"/>
    </location>
</feature>
<feature type="transmembrane region" description="Helical" evidence="7">
    <location>
        <begin position="12"/>
        <end position="32"/>
    </location>
</feature>
<dbReference type="PANTHER" id="PTHR33048">
    <property type="entry name" value="PTH11-LIKE INTEGRAL MEMBRANE PROTEIN (AFU_ORTHOLOGUE AFUA_5G11245)"/>
    <property type="match status" value="1"/>
</dbReference>
<evidence type="ECO:0000256" key="6">
    <source>
        <dbReference type="SAM" id="MobiDB-lite"/>
    </source>
</evidence>
<sequence length="396" mass="43902">MPAFNAEPPAQLAVSILLPLLGSFIIALRFWLRITRKTGLGTDDWLCLPALVCTWGCAAVVYWGVSKHAVGQHSPPQENINAFKNAYSAQLSIVHKSTVIFTFLTYFALGFAKLSALFFYRRIFRGPIFNIVTWTLITLVLLWMLVFGLLFIFSCGTHFEYFWATLENVETSCLDVFSQVTGGAAVDFILDVFIFSVPAVMVWRLQMSRERKIGVIGVFLTGAISIAFSVLHLVGASSLAYTRVHPGSGMTLGVADTDAISVASIVMMLAMVEVGVALIAICLPTLYTGTFFHNIRWAWISRRASKRGSHRVGSKHDYRGYQATSRSNKGSNKGTNHSVRESGEDSETELRGIGYRMDFWVESQAADTRSTEAKRRYEDLFPPASGRVEAHPNEAV</sequence>
<dbReference type="InterPro" id="IPR052337">
    <property type="entry name" value="SAT4-like"/>
</dbReference>
<feature type="domain" description="Rhodopsin" evidence="8">
    <location>
        <begin position="28"/>
        <end position="286"/>
    </location>
</feature>
<comment type="subcellular location">
    <subcellularLocation>
        <location evidence="1">Membrane</location>
        <topology evidence="1">Multi-pass membrane protein</topology>
    </subcellularLocation>
</comment>
<dbReference type="GO" id="GO:0016020">
    <property type="term" value="C:membrane"/>
    <property type="evidence" value="ECO:0007669"/>
    <property type="project" value="UniProtKB-SubCell"/>
</dbReference>
<feature type="transmembrane region" description="Helical" evidence="7">
    <location>
        <begin position="184"/>
        <end position="203"/>
    </location>
</feature>
<evidence type="ECO:0000256" key="4">
    <source>
        <dbReference type="ARBA" id="ARBA00023136"/>
    </source>
</evidence>
<accession>A0A6A6H9K5</accession>
<dbReference type="AlphaFoldDB" id="A0A6A6H9K5"/>
<evidence type="ECO:0000256" key="5">
    <source>
        <dbReference type="ARBA" id="ARBA00038359"/>
    </source>
</evidence>
<feature type="transmembrane region" description="Helical" evidence="7">
    <location>
        <begin position="131"/>
        <end position="153"/>
    </location>
</feature>
<organism evidence="9 10">
    <name type="scientific">Viridothelium virens</name>
    <name type="common">Speckled blister lichen</name>
    <name type="synonym">Trypethelium virens</name>
    <dbReference type="NCBI Taxonomy" id="1048519"/>
    <lineage>
        <taxon>Eukaryota</taxon>
        <taxon>Fungi</taxon>
        <taxon>Dikarya</taxon>
        <taxon>Ascomycota</taxon>
        <taxon>Pezizomycotina</taxon>
        <taxon>Dothideomycetes</taxon>
        <taxon>Dothideomycetes incertae sedis</taxon>
        <taxon>Trypetheliales</taxon>
        <taxon>Trypetheliaceae</taxon>
        <taxon>Viridothelium</taxon>
    </lineage>
</organism>
<evidence type="ECO:0000256" key="3">
    <source>
        <dbReference type="ARBA" id="ARBA00022989"/>
    </source>
</evidence>
<dbReference type="OrthoDB" id="5393606at2759"/>